<feature type="transmembrane region" description="Helical" evidence="1">
    <location>
        <begin position="95"/>
        <end position="115"/>
    </location>
</feature>
<evidence type="ECO:0000256" key="1">
    <source>
        <dbReference type="SAM" id="Phobius"/>
    </source>
</evidence>
<dbReference type="Proteomes" id="UP000294843">
    <property type="component" value="Unassembled WGS sequence"/>
</dbReference>
<gene>
    <name evidence="2" type="ORF">ERX55_06310</name>
</gene>
<keyword evidence="1" id="KW-0812">Transmembrane</keyword>
<comment type="caution">
    <text evidence="2">The sequence shown here is derived from an EMBL/GenBank/DDBJ whole genome shotgun (WGS) entry which is preliminary data.</text>
</comment>
<dbReference type="EMBL" id="SCWF01000005">
    <property type="protein sequence ID" value="TDM14182.1"/>
    <property type="molecule type" value="Genomic_DNA"/>
</dbReference>
<evidence type="ECO:0000313" key="3">
    <source>
        <dbReference type="Proteomes" id="UP000294843"/>
    </source>
</evidence>
<organism evidence="2 3">
    <name type="scientific">Macrococcus bovicus</name>
    <dbReference type="NCBI Taxonomy" id="69968"/>
    <lineage>
        <taxon>Bacteria</taxon>
        <taxon>Bacillati</taxon>
        <taxon>Bacillota</taxon>
        <taxon>Bacilli</taxon>
        <taxon>Bacillales</taxon>
        <taxon>Staphylococcaceae</taxon>
        <taxon>Macrococcus</taxon>
    </lineage>
</organism>
<sequence length="118" mass="13570">MDGTDHRTSGPAYTDGEGREKNMIDIQTAFLSVIILLCQCYIGYTILRVTHQKTAALIAWALPLGIGLYLVQVGLLERLFPGWRTPDNARYWLQWSYAFVIIQYIAATIIYMDFFTYH</sequence>
<evidence type="ECO:0000313" key="2">
    <source>
        <dbReference type="EMBL" id="TDM14182.1"/>
    </source>
</evidence>
<feature type="transmembrane region" description="Helical" evidence="1">
    <location>
        <begin position="29"/>
        <end position="47"/>
    </location>
</feature>
<feature type="transmembrane region" description="Helical" evidence="1">
    <location>
        <begin position="54"/>
        <end position="75"/>
    </location>
</feature>
<keyword evidence="1" id="KW-0472">Membrane</keyword>
<dbReference type="AlphaFoldDB" id="A0A4R6BZS5"/>
<keyword evidence="3" id="KW-1185">Reference proteome</keyword>
<name>A0A4R6BZS5_9STAP</name>
<protein>
    <submittedName>
        <fullName evidence="2">Uncharacterized protein</fullName>
    </submittedName>
</protein>
<keyword evidence="1" id="KW-1133">Transmembrane helix</keyword>
<reference evidence="2 3" key="1">
    <citation type="submission" date="2019-01" db="EMBL/GenBank/DDBJ databases">
        <title>Draft genome sequences of the type strains of six Macrococcus species.</title>
        <authorList>
            <person name="Mazhar S."/>
            <person name="Altermann E."/>
            <person name="Hill C."/>
            <person name="Mcauliffe O."/>
        </authorList>
    </citation>
    <scope>NUCLEOTIDE SEQUENCE [LARGE SCALE GENOMIC DNA]</scope>
    <source>
        <strain evidence="2 3">ATCC 51825</strain>
    </source>
</reference>
<dbReference type="OrthoDB" id="9846245at2"/>
<proteinExistence type="predicted"/>
<accession>A0A4R6BZS5</accession>